<comment type="caution">
    <text evidence="2">The sequence shown here is derived from an EMBL/GenBank/DDBJ whole genome shotgun (WGS) entry which is preliminary data.</text>
</comment>
<proteinExistence type="predicted"/>
<evidence type="ECO:0008006" key="4">
    <source>
        <dbReference type="Google" id="ProtNLM"/>
    </source>
</evidence>
<accession>A0ABT9A121</accession>
<dbReference type="Proteomes" id="UP001176468">
    <property type="component" value="Unassembled WGS sequence"/>
</dbReference>
<gene>
    <name evidence="2" type="ORF">Q5H94_12910</name>
</gene>
<keyword evidence="3" id="KW-1185">Reference proteome</keyword>
<feature type="region of interest" description="Disordered" evidence="1">
    <location>
        <begin position="72"/>
        <end position="109"/>
    </location>
</feature>
<dbReference type="EMBL" id="JAUQSZ010000008">
    <property type="protein sequence ID" value="MDO7843228.1"/>
    <property type="molecule type" value="Genomic_DNA"/>
</dbReference>
<evidence type="ECO:0000256" key="1">
    <source>
        <dbReference type="SAM" id="MobiDB-lite"/>
    </source>
</evidence>
<evidence type="ECO:0000313" key="3">
    <source>
        <dbReference type="Proteomes" id="UP001176468"/>
    </source>
</evidence>
<sequence length="232" mass="24171">MRSIAFLPLLLAAGCVPPQNEVANNTVDIDEAARQAEGSINAYQPDNAVDIVNVAAPPGDPDVLPVANAADATVPPGVTEPLSPPAPGTPGGLADDRTPISEAPFTPESAQGAADVVQRYYALLGEKKYKAAWSLWADSGMASRMTPAAFAASFGRYSEYHGNVGAPGEIEGAAGSLYVTIPVQPYGRIAATGKPAYLIGTVTLRRSEVDGATTEQKRWHIQQIALKPAPSH</sequence>
<dbReference type="RefSeq" id="WP_304561681.1">
    <property type="nucleotide sequence ID" value="NZ_JAUQSZ010000008.1"/>
</dbReference>
<evidence type="ECO:0000313" key="2">
    <source>
        <dbReference type="EMBL" id="MDO7843228.1"/>
    </source>
</evidence>
<organism evidence="2 3">
    <name type="scientific">Sphingomonas immobilis</name>
    <dbReference type="NCBI Taxonomy" id="3063997"/>
    <lineage>
        <taxon>Bacteria</taxon>
        <taxon>Pseudomonadati</taxon>
        <taxon>Pseudomonadota</taxon>
        <taxon>Alphaproteobacteria</taxon>
        <taxon>Sphingomonadales</taxon>
        <taxon>Sphingomonadaceae</taxon>
        <taxon>Sphingomonas</taxon>
    </lineage>
</organism>
<reference evidence="2" key="1">
    <citation type="submission" date="2023-07" db="EMBL/GenBank/DDBJ databases">
        <authorList>
            <person name="Kim M.K."/>
        </authorList>
    </citation>
    <scope>NUCLEOTIDE SEQUENCE</scope>
    <source>
        <strain evidence="2">CA1-15</strain>
    </source>
</reference>
<name>A0ABT9A121_9SPHN</name>
<dbReference type="PROSITE" id="PS51257">
    <property type="entry name" value="PROKAR_LIPOPROTEIN"/>
    <property type="match status" value="1"/>
</dbReference>
<protein>
    <recommendedName>
        <fullName evidence="4">Lipoprotein</fullName>
    </recommendedName>
</protein>